<organism evidence="1 2">
    <name type="scientific">Gymnopus androsaceus JB14</name>
    <dbReference type="NCBI Taxonomy" id="1447944"/>
    <lineage>
        <taxon>Eukaryota</taxon>
        <taxon>Fungi</taxon>
        <taxon>Dikarya</taxon>
        <taxon>Basidiomycota</taxon>
        <taxon>Agaricomycotina</taxon>
        <taxon>Agaricomycetes</taxon>
        <taxon>Agaricomycetidae</taxon>
        <taxon>Agaricales</taxon>
        <taxon>Marasmiineae</taxon>
        <taxon>Omphalotaceae</taxon>
        <taxon>Gymnopus</taxon>
    </lineage>
</organism>
<evidence type="ECO:0000313" key="2">
    <source>
        <dbReference type="Proteomes" id="UP000799118"/>
    </source>
</evidence>
<accession>A0A6A4IE17</accession>
<dbReference type="EMBL" id="ML769396">
    <property type="protein sequence ID" value="KAE9407327.1"/>
    <property type="molecule type" value="Genomic_DNA"/>
</dbReference>
<sequence length="98" mass="10512">MGTEAIQKSPLGALFQVNSMMINCFIITTIGGRCLLAELMTIPAFTTLPPSPNATPKSSSCGGGGSLMCLEHVMAMDRDTTCSERAVVTGRRRVELRY</sequence>
<proteinExistence type="predicted"/>
<keyword evidence="2" id="KW-1185">Reference proteome</keyword>
<dbReference type="Proteomes" id="UP000799118">
    <property type="component" value="Unassembled WGS sequence"/>
</dbReference>
<protein>
    <submittedName>
        <fullName evidence="1">Uncharacterized protein</fullName>
    </submittedName>
</protein>
<gene>
    <name evidence="1" type="ORF">BT96DRAFT_128821</name>
</gene>
<reference evidence="1" key="1">
    <citation type="journal article" date="2019" name="Environ. Microbiol.">
        <title>Fungal ecological strategies reflected in gene transcription - a case study of two litter decomposers.</title>
        <authorList>
            <person name="Barbi F."/>
            <person name="Kohler A."/>
            <person name="Barry K."/>
            <person name="Baskaran P."/>
            <person name="Daum C."/>
            <person name="Fauchery L."/>
            <person name="Ihrmark K."/>
            <person name="Kuo A."/>
            <person name="LaButti K."/>
            <person name="Lipzen A."/>
            <person name="Morin E."/>
            <person name="Grigoriev I.V."/>
            <person name="Henrissat B."/>
            <person name="Lindahl B."/>
            <person name="Martin F."/>
        </authorList>
    </citation>
    <scope>NUCLEOTIDE SEQUENCE</scope>
    <source>
        <strain evidence="1">JB14</strain>
    </source>
</reference>
<name>A0A6A4IE17_9AGAR</name>
<dbReference type="AlphaFoldDB" id="A0A6A4IE17"/>
<evidence type="ECO:0000313" key="1">
    <source>
        <dbReference type="EMBL" id="KAE9407327.1"/>
    </source>
</evidence>